<name>A0A239A902_9BACT</name>
<feature type="transmembrane region" description="Helical" evidence="8">
    <location>
        <begin position="246"/>
        <end position="268"/>
    </location>
</feature>
<evidence type="ECO:0000313" key="12">
    <source>
        <dbReference type="Proteomes" id="UP000198324"/>
    </source>
</evidence>
<feature type="domain" description="NADH:quinone oxidoreductase/Mrp antiporter transmembrane" evidence="10">
    <location>
        <begin position="129"/>
        <end position="410"/>
    </location>
</feature>
<keyword evidence="4 8" id="KW-1133">Transmembrane helix</keyword>
<dbReference type="GO" id="GO:0005886">
    <property type="term" value="C:plasma membrane"/>
    <property type="evidence" value="ECO:0007669"/>
    <property type="project" value="UniProtKB-SubCell"/>
</dbReference>
<organism evidence="11 12">
    <name type="scientific">Humidesulfovibrio mexicanus</name>
    <dbReference type="NCBI Taxonomy" id="147047"/>
    <lineage>
        <taxon>Bacteria</taxon>
        <taxon>Pseudomonadati</taxon>
        <taxon>Thermodesulfobacteriota</taxon>
        <taxon>Desulfovibrionia</taxon>
        <taxon>Desulfovibrionales</taxon>
        <taxon>Desulfovibrionaceae</taxon>
        <taxon>Humidesulfovibrio</taxon>
    </lineage>
</organism>
<gene>
    <name evidence="11" type="ORF">SAMN04488503_1928</name>
</gene>
<feature type="transmembrane region" description="Helical" evidence="8">
    <location>
        <begin position="516"/>
        <end position="541"/>
    </location>
</feature>
<dbReference type="GO" id="GO:0042773">
    <property type="term" value="P:ATP synthesis coupled electron transport"/>
    <property type="evidence" value="ECO:0007669"/>
    <property type="project" value="InterPro"/>
</dbReference>
<dbReference type="InterPro" id="IPR003918">
    <property type="entry name" value="NADH_UbQ_OxRdtase"/>
</dbReference>
<feature type="transmembrane region" description="Helical" evidence="8">
    <location>
        <begin position="274"/>
        <end position="295"/>
    </location>
</feature>
<keyword evidence="5" id="KW-0560">Oxidoreductase</keyword>
<sequence length="660" mass="68290">MTLFAACLLTFLLGALAALLPRSFRAANAVGAGSAVLGCLLGLVPAAQALVAPQDWELRLAWPPPWGLGSLAIDGISAMFLVPALVLVALGAVYGRGYLANLEGRKRIGPPWFFYNILAACIAGVFTARDPLLLLLFWEGMALSSYFLVCMEDAEAQVRRAGRIYLIASHLGAAFLLALCLLPGAAWPPTPGLASGPGAELTALPGAGVAAGLAFLLALVGFGSKAGLAPLGVWLPEAHPAAPSHVSAVLSGVMIKTGVYGILRVLLALPPEPWWGWTLIALGGATAVLGVCGALGQAELKRLLAWSSMENAGLMLLGLGLGALGRACDAPLIAALGFSAALLHVVNHGVFKSLLFFCAGSVLHGTGEPRMDRLGGVMRRMPATGAAFLVGALGICGLPPLGGFASELTLGLAAVKGLLLPTPSLDIPSLAVLSVLVLCAGLAAAVFVGAFGVVFLGEPRSQTAAAAHESPVAMRLPMAALATFGLFLGLGAPLLLETALRALAPHLPGAPEQGASLVEGLLSASMAFTLLLALLGGILLLRRGLLRGRDLRHGPTWDCGYIAPTARIQYTYSSFAQPLADMFRALTGSFGQATRPWGLFPARAGYFAEAQDRILTGFLALFGYLDDRLKALHRLQQGQVHVYVLYIAATLVALLAWGLS</sequence>
<protein>
    <submittedName>
        <fullName evidence="11">Hydrogenase-4 component B</fullName>
    </submittedName>
</protein>
<feature type="transmembrane region" description="Helical" evidence="8">
    <location>
        <begin position="430"/>
        <end position="456"/>
    </location>
</feature>
<keyword evidence="3 7" id="KW-0812">Transmembrane</keyword>
<evidence type="ECO:0000259" key="10">
    <source>
        <dbReference type="Pfam" id="PF00361"/>
    </source>
</evidence>
<dbReference type="PRINTS" id="PR01437">
    <property type="entry name" value="NUOXDRDTASE4"/>
</dbReference>
<accession>A0A239A902</accession>
<dbReference type="PANTHER" id="PTHR42682:SF3">
    <property type="entry name" value="FORMATE HYDROGENLYASE SUBUNIT 3-RELATED"/>
    <property type="match status" value="1"/>
</dbReference>
<dbReference type="PANTHER" id="PTHR42682">
    <property type="entry name" value="HYDROGENASE-4 COMPONENT F"/>
    <property type="match status" value="1"/>
</dbReference>
<feature type="chain" id="PRO_5012330953" evidence="9">
    <location>
        <begin position="18"/>
        <end position="660"/>
    </location>
</feature>
<dbReference type="OrthoDB" id="9805769at2"/>
<evidence type="ECO:0000256" key="6">
    <source>
        <dbReference type="ARBA" id="ARBA00023136"/>
    </source>
</evidence>
<dbReference type="Pfam" id="PF00361">
    <property type="entry name" value="Proton_antipo_M"/>
    <property type="match status" value="1"/>
</dbReference>
<dbReference type="GO" id="GO:0008137">
    <property type="term" value="F:NADH dehydrogenase (ubiquinone) activity"/>
    <property type="evidence" value="ECO:0007669"/>
    <property type="project" value="InterPro"/>
</dbReference>
<feature type="transmembrane region" description="Helical" evidence="8">
    <location>
        <begin position="349"/>
        <end position="366"/>
    </location>
</feature>
<dbReference type="InterPro" id="IPR052175">
    <property type="entry name" value="ComplexI-like_HydComp"/>
</dbReference>
<evidence type="ECO:0000256" key="1">
    <source>
        <dbReference type="ARBA" id="ARBA00004651"/>
    </source>
</evidence>
<dbReference type="RefSeq" id="WP_089274107.1">
    <property type="nucleotide sequence ID" value="NZ_FZOC01000003.1"/>
</dbReference>
<evidence type="ECO:0000313" key="11">
    <source>
        <dbReference type="EMBL" id="SNR92126.1"/>
    </source>
</evidence>
<dbReference type="EMBL" id="FZOC01000003">
    <property type="protein sequence ID" value="SNR92126.1"/>
    <property type="molecule type" value="Genomic_DNA"/>
</dbReference>
<keyword evidence="9" id="KW-0732">Signal</keyword>
<feature type="transmembrane region" description="Helical" evidence="8">
    <location>
        <begin position="640"/>
        <end position="659"/>
    </location>
</feature>
<feature type="transmembrane region" description="Helical" evidence="8">
    <location>
        <begin position="27"/>
        <end position="51"/>
    </location>
</feature>
<evidence type="ECO:0000256" key="7">
    <source>
        <dbReference type="RuleBase" id="RU000320"/>
    </source>
</evidence>
<feature type="transmembrane region" description="Helical" evidence="8">
    <location>
        <begin position="113"/>
        <end position="138"/>
    </location>
</feature>
<evidence type="ECO:0000256" key="9">
    <source>
        <dbReference type="SAM" id="SignalP"/>
    </source>
</evidence>
<evidence type="ECO:0000256" key="3">
    <source>
        <dbReference type="ARBA" id="ARBA00022692"/>
    </source>
</evidence>
<evidence type="ECO:0000256" key="5">
    <source>
        <dbReference type="ARBA" id="ARBA00023002"/>
    </source>
</evidence>
<comment type="subcellular location">
    <subcellularLocation>
        <location evidence="1">Cell membrane</location>
        <topology evidence="1">Multi-pass membrane protein</topology>
    </subcellularLocation>
    <subcellularLocation>
        <location evidence="7">Membrane</location>
        <topology evidence="7">Multi-pass membrane protein</topology>
    </subcellularLocation>
</comment>
<feature type="transmembrane region" description="Helical" evidence="8">
    <location>
        <begin position="387"/>
        <end position="410"/>
    </location>
</feature>
<keyword evidence="6 8" id="KW-0472">Membrane</keyword>
<proteinExistence type="predicted"/>
<feature type="transmembrane region" description="Helical" evidence="8">
    <location>
        <begin position="207"/>
        <end position="234"/>
    </location>
</feature>
<dbReference type="AlphaFoldDB" id="A0A239A902"/>
<reference evidence="11 12" key="1">
    <citation type="submission" date="2017-06" db="EMBL/GenBank/DDBJ databases">
        <authorList>
            <person name="Kim H.J."/>
            <person name="Triplett B.A."/>
        </authorList>
    </citation>
    <scope>NUCLEOTIDE SEQUENCE [LARGE SCALE GENOMIC DNA]</scope>
    <source>
        <strain evidence="11 12">DSM 13116</strain>
    </source>
</reference>
<evidence type="ECO:0000256" key="8">
    <source>
        <dbReference type="SAM" id="Phobius"/>
    </source>
</evidence>
<feature type="transmembrane region" description="Helical" evidence="8">
    <location>
        <begin position="476"/>
        <end position="496"/>
    </location>
</feature>
<feature type="transmembrane region" description="Helical" evidence="8">
    <location>
        <begin position="164"/>
        <end position="187"/>
    </location>
</feature>
<feature type="signal peptide" evidence="9">
    <location>
        <begin position="1"/>
        <end position="17"/>
    </location>
</feature>
<evidence type="ECO:0000256" key="4">
    <source>
        <dbReference type="ARBA" id="ARBA00022989"/>
    </source>
</evidence>
<dbReference type="Proteomes" id="UP000198324">
    <property type="component" value="Unassembled WGS sequence"/>
</dbReference>
<evidence type="ECO:0000256" key="2">
    <source>
        <dbReference type="ARBA" id="ARBA00022475"/>
    </source>
</evidence>
<feature type="transmembrane region" description="Helical" evidence="8">
    <location>
        <begin position="71"/>
        <end position="93"/>
    </location>
</feature>
<keyword evidence="2" id="KW-1003">Cell membrane</keyword>
<dbReference type="GO" id="GO:0016491">
    <property type="term" value="F:oxidoreductase activity"/>
    <property type="evidence" value="ECO:0007669"/>
    <property type="project" value="UniProtKB-KW"/>
</dbReference>
<keyword evidence="12" id="KW-1185">Reference proteome</keyword>
<dbReference type="InterPro" id="IPR001750">
    <property type="entry name" value="ND/Mrp_TM"/>
</dbReference>